<keyword evidence="2" id="KW-1133">Transmembrane helix</keyword>
<dbReference type="Proteomes" id="UP000176101">
    <property type="component" value="Unassembled WGS sequence"/>
</dbReference>
<feature type="transmembrane region" description="Helical" evidence="2">
    <location>
        <begin position="73"/>
        <end position="93"/>
    </location>
</feature>
<evidence type="ECO:0000313" key="4">
    <source>
        <dbReference type="Proteomes" id="UP000176101"/>
    </source>
</evidence>
<dbReference type="EMBL" id="LJGU01000115">
    <property type="protein sequence ID" value="OEV03880.1"/>
    <property type="molecule type" value="Genomic_DNA"/>
</dbReference>
<evidence type="ECO:0000256" key="2">
    <source>
        <dbReference type="SAM" id="Phobius"/>
    </source>
</evidence>
<sequence>MGNSTSLPDPYEPPERREPYDPPPGAARLPRALFLVLVLVSVHALGTAIGGWTLLEENRSRQEHGQDLLMSAGAAWCVALGCWALSALLLLCVVRARQRRPWTRVVLVVSLLVVTPATAFAYVSALAAGGSSPPTLLILVLDVAALWVLLGDTAHRWFSVRRPPAAVPER</sequence>
<proteinExistence type="predicted"/>
<dbReference type="AlphaFoldDB" id="A0A1E7KIW8"/>
<name>A0A1E7KIW8_9ACTN</name>
<protein>
    <submittedName>
        <fullName evidence="3">Uncharacterized protein</fullName>
    </submittedName>
</protein>
<gene>
    <name evidence="3" type="ORF">AN216_09535</name>
</gene>
<accession>A0A1E7KIW8</accession>
<feature type="region of interest" description="Disordered" evidence="1">
    <location>
        <begin position="1"/>
        <end position="22"/>
    </location>
</feature>
<feature type="transmembrane region" description="Helical" evidence="2">
    <location>
        <begin position="135"/>
        <end position="154"/>
    </location>
</feature>
<keyword evidence="4" id="KW-1185">Reference proteome</keyword>
<evidence type="ECO:0000313" key="3">
    <source>
        <dbReference type="EMBL" id="OEV03880.1"/>
    </source>
</evidence>
<keyword evidence="2" id="KW-0812">Transmembrane</keyword>
<keyword evidence="2" id="KW-0472">Membrane</keyword>
<dbReference type="RefSeq" id="WP_070196202.1">
    <property type="nucleotide sequence ID" value="NZ_LJGU01000115.1"/>
</dbReference>
<reference evidence="3 4" key="1">
    <citation type="journal article" date="2016" name="Front. Microbiol.">
        <title>Comparative Genomics Analysis of Streptomyces Species Reveals Their Adaptation to the Marine Environment and Their Diversity at the Genomic Level.</title>
        <authorList>
            <person name="Tian X."/>
            <person name="Zhang Z."/>
            <person name="Yang T."/>
            <person name="Chen M."/>
            <person name="Li J."/>
            <person name="Chen F."/>
            <person name="Yang J."/>
            <person name="Li W."/>
            <person name="Zhang B."/>
            <person name="Zhang Z."/>
            <person name="Wu J."/>
            <person name="Zhang C."/>
            <person name="Long L."/>
            <person name="Xiao J."/>
        </authorList>
    </citation>
    <scope>NUCLEOTIDE SEQUENCE [LARGE SCALE GENOMIC DNA]</scope>
    <source>
        <strain evidence="3 4">SCSIO 02100</strain>
    </source>
</reference>
<feature type="transmembrane region" description="Helical" evidence="2">
    <location>
        <begin position="105"/>
        <end position="129"/>
    </location>
</feature>
<evidence type="ECO:0000256" key="1">
    <source>
        <dbReference type="SAM" id="MobiDB-lite"/>
    </source>
</evidence>
<organism evidence="3 4">
    <name type="scientific">Streptomyces oceani</name>
    <dbReference type="NCBI Taxonomy" id="1075402"/>
    <lineage>
        <taxon>Bacteria</taxon>
        <taxon>Bacillati</taxon>
        <taxon>Actinomycetota</taxon>
        <taxon>Actinomycetes</taxon>
        <taxon>Kitasatosporales</taxon>
        <taxon>Streptomycetaceae</taxon>
        <taxon>Streptomyces</taxon>
    </lineage>
</organism>
<comment type="caution">
    <text evidence="3">The sequence shown here is derived from an EMBL/GenBank/DDBJ whole genome shotgun (WGS) entry which is preliminary data.</text>
</comment>
<feature type="transmembrane region" description="Helical" evidence="2">
    <location>
        <begin position="32"/>
        <end position="53"/>
    </location>
</feature>
<dbReference type="OrthoDB" id="4209388at2"/>